<evidence type="ECO:0000256" key="3">
    <source>
        <dbReference type="ARBA" id="ARBA00012755"/>
    </source>
</evidence>
<dbReference type="PATRIC" id="fig|315405.11.peg.1667"/>
<dbReference type="PRINTS" id="PR00743">
    <property type="entry name" value="GLHYDRLASE36"/>
</dbReference>
<feature type="domain" description="Glycosyl hydrolase family 36 C-terminal" evidence="8">
    <location>
        <begin position="642"/>
        <end position="717"/>
    </location>
</feature>
<dbReference type="InterPro" id="IPR017853">
    <property type="entry name" value="GH"/>
</dbReference>
<protein>
    <recommendedName>
        <fullName evidence="3 6">Alpha-galactosidase</fullName>
        <ecNumber evidence="3 6">3.2.1.22</ecNumber>
    </recommendedName>
</protein>
<dbReference type="InterPro" id="IPR031704">
    <property type="entry name" value="Glyco_hydro_36_N"/>
</dbReference>
<dbReference type="PROSITE" id="PS00512">
    <property type="entry name" value="ALPHA_GALACTOSIDASE"/>
    <property type="match status" value="1"/>
</dbReference>
<dbReference type="Pfam" id="PF16875">
    <property type="entry name" value="Glyco_hydro_36N"/>
    <property type="match status" value="1"/>
</dbReference>
<evidence type="ECO:0000259" key="9">
    <source>
        <dbReference type="Pfam" id="PF16875"/>
    </source>
</evidence>
<dbReference type="EMBL" id="LQOF01000295">
    <property type="protein sequence ID" value="KXT67445.1"/>
    <property type="molecule type" value="Genomic_DNA"/>
</dbReference>
<evidence type="ECO:0000259" key="8">
    <source>
        <dbReference type="Pfam" id="PF16874"/>
    </source>
</evidence>
<dbReference type="OMA" id="IHPARVM"/>
<dbReference type="InterPro" id="IPR031705">
    <property type="entry name" value="Glyco_hydro_36_C"/>
</dbReference>
<dbReference type="Proteomes" id="UP000070198">
    <property type="component" value="Unassembled WGS sequence"/>
</dbReference>
<evidence type="ECO:0000256" key="7">
    <source>
        <dbReference type="PIRSR" id="PIRSR005536-1"/>
    </source>
</evidence>
<feature type="active site" description="Proton donor" evidence="7">
    <location>
        <position position="541"/>
    </location>
</feature>
<evidence type="ECO:0000256" key="2">
    <source>
        <dbReference type="ARBA" id="ARBA00006202"/>
    </source>
</evidence>
<evidence type="ECO:0000256" key="5">
    <source>
        <dbReference type="ARBA" id="ARBA00023295"/>
    </source>
</evidence>
<dbReference type="Proteomes" id="UP000071927">
    <property type="component" value="Unassembled WGS sequence"/>
</dbReference>
<evidence type="ECO:0000313" key="12">
    <source>
        <dbReference type="Proteomes" id="UP000070198"/>
    </source>
</evidence>
<dbReference type="Gene3D" id="2.60.40.1180">
    <property type="entry name" value="Golgi alpha-mannosidase II"/>
    <property type="match status" value="1"/>
</dbReference>
<evidence type="ECO:0000256" key="4">
    <source>
        <dbReference type="ARBA" id="ARBA00022801"/>
    </source>
</evidence>
<dbReference type="PANTHER" id="PTHR43053">
    <property type="entry name" value="GLYCOSIDASE FAMILY 31"/>
    <property type="match status" value="1"/>
</dbReference>
<gene>
    <name evidence="10" type="ORF">SGADD02_01413</name>
    <name evidence="11" type="ORF">SGADD03_00923</name>
</gene>
<dbReference type="InterPro" id="IPR013785">
    <property type="entry name" value="Aldolase_TIM"/>
</dbReference>
<dbReference type="RefSeq" id="WP_009853327.1">
    <property type="nucleotide sequence ID" value="NZ_CP054015.1"/>
</dbReference>
<evidence type="ECO:0000313" key="10">
    <source>
        <dbReference type="EMBL" id="KXT67445.1"/>
    </source>
</evidence>
<dbReference type="InterPro" id="IPR050985">
    <property type="entry name" value="Alpha-glycosidase_related"/>
</dbReference>
<dbReference type="AlphaFoldDB" id="A0A139R359"/>
<dbReference type="InterPro" id="IPR000111">
    <property type="entry name" value="Glyco_hydro_27/36_CS"/>
</dbReference>
<accession>A0A139R359</accession>
<sequence>MGITIKGNLFYIQSKEMSMIIENREGDLLLRHIGGKIANYHGSNAIFEKDHAFSGNPTPDNRTFSYDTQRQIFGVHGFGDFRCPSLKIQHDNNELTQFKLKDSHILHGVVEATGLPSPHSMEGAETLVFILEDEFAKLRLTLYYTAYADRATISTFAKISNLSDKAVIINRALSTMLDVPAGNYDVVTLQGAYAREKTVRRQMVEQGIFSIASNRGASGHAQTPAVILCDRTATEDAGSALALQLLYSGNFQAFVQKNQLNEVRLGIGINDDNFAWQLAARDNFETPVALMTYSAKGLTHLSQESQLFVQNHIMPKQFAHVERPILINNWEATYFAFKQEKLLDLVDEASRLGIELFVLDDGWFGNRFDDNRALGDWGVNEEKLGGPLSDLIDKVHAKGLKFGLWFEPEMISVDSDLYRTHPDWAIQAEGRAHTYSRNQLVLNLANPDVVAYIKLAIDKILTENAIDYVKWDYNRNITNIGNGDSALATKMQSHAYMLGLYDLVSYLTGKHSNILFESCSGGGGRNDLGMMRYFPQVWASDNTDAISRLQIQYGSSYLYPTISMGSHVSASPNHQMGRTTPIETRGNVAMMGNLGYELDLTSLPESEKEVIATQVSHYKDIRPVVQFGKHYRLINPEQGANEAAVQFVYEDKVVVTYVRTLSMIETIETTLKLKGLEEADTYRLQETGQVFSGAELMYAGLTVTLPQGDYLSKQYYFVKQKGGFQ</sequence>
<evidence type="ECO:0000256" key="6">
    <source>
        <dbReference type="PIRNR" id="PIRNR005536"/>
    </source>
</evidence>
<proteinExistence type="inferred from homology"/>
<dbReference type="PANTHER" id="PTHR43053:SF3">
    <property type="entry name" value="ALPHA-GALACTOSIDASE C-RELATED"/>
    <property type="match status" value="1"/>
</dbReference>
<comment type="similarity">
    <text evidence="2">Belongs to the glycosyl hydrolase 36 family.</text>
</comment>
<dbReference type="FunFam" id="3.20.20.70:FF:000118">
    <property type="entry name" value="Alpha-galactosidase"/>
    <property type="match status" value="1"/>
</dbReference>
<dbReference type="CDD" id="cd14791">
    <property type="entry name" value="GH36"/>
    <property type="match status" value="1"/>
</dbReference>
<feature type="domain" description="Glycosyl hydrolase family 36 N-terminal" evidence="9">
    <location>
        <begin position="27"/>
        <end position="279"/>
    </location>
</feature>
<dbReference type="InterPro" id="IPR013780">
    <property type="entry name" value="Glyco_hydro_b"/>
</dbReference>
<dbReference type="GO" id="GO:0004557">
    <property type="term" value="F:alpha-galactosidase activity"/>
    <property type="evidence" value="ECO:0007669"/>
    <property type="project" value="UniProtKB-UniRule"/>
</dbReference>
<dbReference type="Pfam" id="PF02065">
    <property type="entry name" value="Melibiase"/>
    <property type="match status" value="1"/>
</dbReference>
<feature type="active site" description="Nucleophile" evidence="7">
    <location>
        <position position="472"/>
    </location>
</feature>
<keyword evidence="4 6" id="KW-0378">Hydrolase</keyword>
<evidence type="ECO:0000256" key="1">
    <source>
        <dbReference type="ARBA" id="ARBA00001255"/>
    </source>
</evidence>
<evidence type="ECO:0000313" key="13">
    <source>
        <dbReference type="Proteomes" id="UP000071927"/>
    </source>
</evidence>
<organism evidence="11 13">
    <name type="scientific">Streptococcus gallolyticus</name>
    <dbReference type="NCBI Taxonomy" id="315405"/>
    <lineage>
        <taxon>Bacteria</taxon>
        <taxon>Bacillati</taxon>
        <taxon>Bacillota</taxon>
        <taxon>Bacilli</taxon>
        <taxon>Lactobacillales</taxon>
        <taxon>Streptococcaceae</taxon>
        <taxon>Streptococcus</taxon>
    </lineage>
</organism>
<keyword evidence="5 6" id="KW-0326">Glycosidase</keyword>
<comment type="catalytic activity">
    <reaction evidence="1 6">
        <text>Hydrolysis of terminal, non-reducing alpha-D-galactose residues in alpha-D-galactosides, including galactose oligosaccharides, galactomannans and galactolipids.</text>
        <dbReference type="EC" id="3.2.1.22"/>
    </reaction>
</comment>
<dbReference type="Gene3D" id="2.70.98.60">
    <property type="entry name" value="alpha-galactosidase from lactobacil brevis"/>
    <property type="match status" value="1"/>
</dbReference>
<dbReference type="EC" id="3.2.1.22" evidence="3 6"/>
<dbReference type="PIRSF" id="PIRSF005536">
    <property type="entry name" value="Agal"/>
    <property type="match status" value="1"/>
</dbReference>
<dbReference type="InterPro" id="IPR038417">
    <property type="entry name" value="Alpga-gal_N_sf"/>
</dbReference>
<dbReference type="Gene3D" id="3.20.20.70">
    <property type="entry name" value="Aldolase class I"/>
    <property type="match status" value="1"/>
</dbReference>
<dbReference type="SUPFAM" id="SSF51445">
    <property type="entry name" value="(Trans)glycosidases"/>
    <property type="match status" value="1"/>
</dbReference>
<dbReference type="GO" id="GO:0016052">
    <property type="term" value="P:carbohydrate catabolic process"/>
    <property type="evidence" value="ECO:0007669"/>
    <property type="project" value="InterPro"/>
</dbReference>
<dbReference type="Pfam" id="PF16874">
    <property type="entry name" value="Glyco_hydro_36C"/>
    <property type="match status" value="1"/>
</dbReference>
<dbReference type="InterPro" id="IPR002252">
    <property type="entry name" value="Glyco_hydro_36"/>
</dbReference>
<dbReference type="EMBL" id="LQXV01000159">
    <property type="protein sequence ID" value="KXU09249.1"/>
    <property type="molecule type" value="Genomic_DNA"/>
</dbReference>
<dbReference type="GeneID" id="57921243"/>
<reference evidence="12 13" key="1">
    <citation type="submission" date="2016-01" db="EMBL/GenBank/DDBJ databases">
        <title>Highly variable Streptococcus oralis are common among viridans streptococci isolated from primates.</title>
        <authorList>
            <person name="Denapaite D."/>
            <person name="Rieger M."/>
            <person name="Koendgen S."/>
            <person name="Brueckner R."/>
            <person name="Ochigava I."/>
            <person name="Kappeler P."/>
            <person name="Maetz-Rensing K."/>
            <person name="Leendertz F."/>
            <person name="Hakenbeck R."/>
        </authorList>
    </citation>
    <scope>NUCLEOTIDE SEQUENCE [LARGE SCALE GENOMIC DNA]</scope>
    <source>
        <strain evidence="10 12">DD02</strain>
        <strain evidence="11 13">DD03</strain>
    </source>
</reference>
<comment type="caution">
    <text evidence="11">The sequence shown here is derived from an EMBL/GenBank/DDBJ whole genome shotgun (WGS) entry which is preliminary data.</text>
</comment>
<evidence type="ECO:0000313" key="11">
    <source>
        <dbReference type="EMBL" id="KXU09249.1"/>
    </source>
</evidence>
<name>A0A139R359_9STRE</name>